<dbReference type="AlphaFoldDB" id="A0A914ER36"/>
<dbReference type="Proteomes" id="UP000887540">
    <property type="component" value="Unplaced"/>
</dbReference>
<sequence length="314" mass="35470">MTVENSIQSPRAGSVDNVREPSARSLAIASSEPELNSKEFENSMDESALISSTSKTESNFIGGSCPDLSDDQLKIWDDILYRAVVADKEKNVKAQMAKLEQLANGHAKSSVEKQIEEPEPIMRTSIYELCPSAVFDAIDMAVHADGINSKDLRRLDKQLAGCSLEESFTEANMVDRLKRLTEKSTSNNPALPKSLNAELEDLYFKPPISEYLYPQIGGVENGRFHMTTYDPRTNRIREALYSPDDGHVEKRVEEDYFEGMNIRINAFDECDDLALSESECPQPSRFQQLQWALQRQKEKYIQIEPPERVCCSIM</sequence>
<dbReference type="WBParaSite" id="ACRNAN_scaffold992.g14365.t1">
    <property type="protein sequence ID" value="ACRNAN_scaffold992.g14365.t1"/>
    <property type="gene ID" value="ACRNAN_scaffold992.g14365"/>
</dbReference>
<evidence type="ECO:0000313" key="2">
    <source>
        <dbReference type="Proteomes" id="UP000887540"/>
    </source>
</evidence>
<reference evidence="3" key="1">
    <citation type="submission" date="2022-11" db="UniProtKB">
        <authorList>
            <consortium name="WormBaseParasite"/>
        </authorList>
    </citation>
    <scope>IDENTIFICATION</scope>
</reference>
<name>A0A914ER36_9BILA</name>
<feature type="compositionally biased region" description="Polar residues" evidence="1">
    <location>
        <begin position="1"/>
        <end position="11"/>
    </location>
</feature>
<keyword evidence="2" id="KW-1185">Reference proteome</keyword>
<accession>A0A914ER36</accession>
<organism evidence="2 3">
    <name type="scientific">Acrobeloides nanus</name>
    <dbReference type="NCBI Taxonomy" id="290746"/>
    <lineage>
        <taxon>Eukaryota</taxon>
        <taxon>Metazoa</taxon>
        <taxon>Ecdysozoa</taxon>
        <taxon>Nematoda</taxon>
        <taxon>Chromadorea</taxon>
        <taxon>Rhabditida</taxon>
        <taxon>Tylenchina</taxon>
        <taxon>Cephalobomorpha</taxon>
        <taxon>Cephaloboidea</taxon>
        <taxon>Cephalobidae</taxon>
        <taxon>Acrobeloides</taxon>
    </lineage>
</organism>
<feature type="region of interest" description="Disordered" evidence="1">
    <location>
        <begin position="1"/>
        <end position="51"/>
    </location>
</feature>
<protein>
    <submittedName>
        <fullName evidence="3">Uncharacterized protein</fullName>
    </submittedName>
</protein>
<proteinExistence type="predicted"/>
<evidence type="ECO:0000313" key="3">
    <source>
        <dbReference type="WBParaSite" id="ACRNAN_scaffold992.g14365.t1"/>
    </source>
</evidence>
<evidence type="ECO:0000256" key="1">
    <source>
        <dbReference type="SAM" id="MobiDB-lite"/>
    </source>
</evidence>